<dbReference type="Gene3D" id="1.10.287.950">
    <property type="entry name" value="Methyl-accepting chemotaxis protein"/>
    <property type="match status" value="1"/>
</dbReference>
<feature type="domain" description="HAMP" evidence="7">
    <location>
        <begin position="212"/>
        <end position="264"/>
    </location>
</feature>
<dbReference type="SMART" id="SM00304">
    <property type="entry name" value="HAMP"/>
    <property type="match status" value="1"/>
</dbReference>
<dbReference type="CDD" id="cd00130">
    <property type="entry name" value="PAS"/>
    <property type="match status" value="1"/>
</dbReference>
<sequence length="547" mass="58276">MRVNLPVSDEEYPFPAGETLVSTTDLKGRILYCNPAFISVSGYVKDELLGQPHNLIRHPDMPEEAFRDMWASIGAGQPWSAPVKNRRKDGRYYWVMANVTPLMRDGQPVGYMSVRTEPTREEVQCAESLYARMRAEKAAGQSTLRVEAGTPYRATVWGRLKRLKRLRRHLPLVLASALLTGSSALIGHYLGWYAVLGCVLMGSTVGAALLARLVLAPLAPLLGFANRMAAGDLTERLPAFGDDAFGRLSKALNQLNVNLRSIVRDARNEVEHMRDATCEIASGNQDLSSRTESQAANVQQTASSMEEITSTVRQSATAASEAAKLAAEAAGVTRRGSQAVDEVTRTMQVISESSRRIGEIIQVIDGIAFQTNILALNAAVEAARAGESGRGFAVVAGEVRALAQRSATAAREIKQLIVDSTEKVDAGNRLSSAARTTIAEAVHTVERVGSVVAGISHGADEQLQGISQINTAVAQLDGITQQNAALVEEIAAAAMQLRAKANTVTEAVQLFHLDAGRGAAPAAADAVALRRSARAPLHAAAGPACAT</sequence>
<dbReference type="SUPFAM" id="SSF58104">
    <property type="entry name" value="Methyl-accepting chemotaxis protein (MCP) signaling domain"/>
    <property type="match status" value="1"/>
</dbReference>
<dbReference type="InterPro" id="IPR004089">
    <property type="entry name" value="MCPsignal_dom"/>
</dbReference>
<dbReference type="NCBIfam" id="TIGR00229">
    <property type="entry name" value="sensory_box"/>
    <property type="match status" value="1"/>
</dbReference>
<evidence type="ECO:0000259" key="7">
    <source>
        <dbReference type="PROSITE" id="PS50885"/>
    </source>
</evidence>
<evidence type="ECO:0000256" key="4">
    <source>
        <dbReference type="SAM" id="Phobius"/>
    </source>
</evidence>
<dbReference type="SUPFAM" id="SSF55785">
    <property type="entry name" value="PYP-like sensor domain (PAS domain)"/>
    <property type="match status" value="1"/>
</dbReference>
<dbReference type="Proteomes" id="UP000802098">
    <property type="component" value="Unassembled WGS sequence"/>
</dbReference>
<dbReference type="CDD" id="cd06225">
    <property type="entry name" value="HAMP"/>
    <property type="match status" value="1"/>
</dbReference>
<feature type="domain" description="PAS" evidence="6">
    <location>
        <begin position="25"/>
        <end position="60"/>
    </location>
</feature>
<gene>
    <name evidence="8" type="ORF">G7087_12345</name>
</gene>
<name>A0ABX0HX39_9BURK</name>
<evidence type="ECO:0000259" key="6">
    <source>
        <dbReference type="PROSITE" id="PS50112"/>
    </source>
</evidence>
<dbReference type="RefSeq" id="WP_009858183.1">
    <property type="nucleotide sequence ID" value="NZ_JAAOCD010000005.1"/>
</dbReference>
<dbReference type="InterPro" id="IPR003660">
    <property type="entry name" value="HAMP_dom"/>
</dbReference>
<dbReference type="InterPro" id="IPR035965">
    <property type="entry name" value="PAS-like_dom_sf"/>
</dbReference>
<comment type="caution">
    <text evidence="8">The sequence shown here is derived from an EMBL/GenBank/DDBJ whole genome shotgun (WGS) entry which is preliminary data.</text>
</comment>
<evidence type="ECO:0000256" key="2">
    <source>
        <dbReference type="ARBA" id="ARBA00029447"/>
    </source>
</evidence>
<feature type="transmembrane region" description="Helical" evidence="4">
    <location>
        <begin position="192"/>
        <end position="215"/>
    </location>
</feature>
<keyword evidence="4" id="KW-0472">Membrane</keyword>
<dbReference type="InterPro" id="IPR051310">
    <property type="entry name" value="MCP_chemotaxis"/>
</dbReference>
<comment type="similarity">
    <text evidence="2">Belongs to the methyl-accepting chemotaxis (MCP) protein family.</text>
</comment>
<protein>
    <submittedName>
        <fullName evidence="8">PAS domain-containing protein</fullName>
    </submittedName>
</protein>
<evidence type="ECO:0000313" key="9">
    <source>
        <dbReference type="Proteomes" id="UP000802098"/>
    </source>
</evidence>
<dbReference type="PANTHER" id="PTHR43531">
    <property type="entry name" value="PROTEIN ICFG"/>
    <property type="match status" value="1"/>
</dbReference>
<keyword evidence="9" id="KW-1185">Reference proteome</keyword>
<reference evidence="8 9" key="1">
    <citation type="submission" date="2020-03" db="EMBL/GenBank/DDBJ databases">
        <title>Rubrivivax benzoatilyticus JA2 (sequenced after 10 years sub-culturing).</title>
        <authorList>
            <person name="Gupta D."/>
            <person name="Chintalapati S."/>
            <person name="Chintalapati V.R."/>
        </authorList>
    </citation>
    <scope>NUCLEOTIDE SEQUENCE [LARGE SCALE GENOMIC DNA]</scope>
    <source>
        <strain evidence="8 9">JA2-Mal</strain>
    </source>
</reference>
<dbReference type="PROSITE" id="PS50885">
    <property type="entry name" value="HAMP"/>
    <property type="match status" value="1"/>
</dbReference>
<evidence type="ECO:0000256" key="3">
    <source>
        <dbReference type="PROSITE-ProRule" id="PRU00284"/>
    </source>
</evidence>
<dbReference type="InterPro" id="IPR004090">
    <property type="entry name" value="Chemotax_Me-accpt_rcpt"/>
</dbReference>
<feature type="domain" description="Methyl-accepting transducer" evidence="5">
    <location>
        <begin position="269"/>
        <end position="498"/>
    </location>
</feature>
<dbReference type="SMART" id="SM00283">
    <property type="entry name" value="MA"/>
    <property type="match status" value="1"/>
</dbReference>
<evidence type="ECO:0000259" key="5">
    <source>
        <dbReference type="PROSITE" id="PS50111"/>
    </source>
</evidence>
<accession>A0ABX0HX39</accession>
<dbReference type="SMART" id="SM00091">
    <property type="entry name" value="PAS"/>
    <property type="match status" value="1"/>
</dbReference>
<feature type="transmembrane region" description="Helical" evidence="4">
    <location>
        <begin position="169"/>
        <end position="186"/>
    </location>
</feature>
<dbReference type="EMBL" id="JAAOCD010000005">
    <property type="protein sequence ID" value="NHK99168.1"/>
    <property type="molecule type" value="Genomic_DNA"/>
</dbReference>
<dbReference type="PROSITE" id="PS50112">
    <property type="entry name" value="PAS"/>
    <property type="match status" value="1"/>
</dbReference>
<organism evidence="8 9">
    <name type="scientific">Rubrivivax benzoatilyticus</name>
    <dbReference type="NCBI Taxonomy" id="316997"/>
    <lineage>
        <taxon>Bacteria</taxon>
        <taxon>Pseudomonadati</taxon>
        <taxon>Pseudomonadota</taxon>
        <taxon>Betaproteobacteria</taxon>
        <taxon>Burkholderiales</taxon>
        <taxon>Sphaerotilaceae</taxon>
        <taxon>Rubrivivax</taxon>
    </lineage>
</organism>
<dbReference type="PANTHER" id="PTHR43531:SF14">
    <property type="entry name" value="METHYL-ACCEPTING CHEMOTAXIS PROTEIN I-RELATED"/>
    <property type="match status" value="1"/>
</dbReference>
<dbReference type="Pfam" id="PF08447">
    <property type="entry name" value="PAS_3"/>
    <property type="match status" value="1"/>
</dbReference>
<dbReference type="CDD" id="cd11386">
    <property type="entry name" value="MCP_signal"/>
    <property type="match status" value="1"/>
</dbReference>
<keyword evidence="1" id="KW-0488">Methylation</keyword>
<keyword evidence="4" id="KW-1133">Transmembrane helix</keyword>
<keyword evidence="3" id="KW-0807">Transducer</keyword>
<dbReference type="Pfam" id="PF00672">
    <property type="entry name" value="HAMP"/>
    <property type="match status" value="1"/>
</dbReference>
<dbReference type="InterPro" id="IPR000014">
    <property type="entry name" value="PAS"/>
</dbReference>
<proteinExistence type="inferred from homology"/>
<dbReference type="PRINTS" id="PR00260">
    <property type="entry name" value="CHEMTRNSDUCR"/>
</dbReference>
<dbReference type="SMART" id="SM00086">
    <property type="entry name" value="PAC"/>
    <property type="match status" value="1"/>
</dbReference>
<evidence type="ECO:0000256" key="1">
    <source>
        <dbReference type="ARBA" id="ARBA00022481"/>
    </source>
</evidence>
<dbReference type="InterPro" id="IPR013655">
    <property type="entry name" value="PAS_fold_3"/>
</dbReference>
<dbReference type="Gene3D" id="3.30.450.20">
    <property type="entry name" value="PAS domain"/>
    <property type="match status" value="1"/>
</dbReference>
<evidence type="ECO:0000313" key="8">
    <source>
        <dbReference type="EMBL" id="NHK99168.1"/>
    </source>
</evidence>
<dbReference type="PROSITE" id="PS50111">
    <property type="entry name" value="CHEMOTAXIS_TRANSDUC_2"/>
    <property type="match status" value="1"/>
</dbReference>
<keyword evidence="4" id="KW-0812">Transmembrane</keyword>
<dbReference type="Pfam" id="PF00015">
    <property type="entry name" value="MCPsignal"/>
    <property type="match status" value="1"/>
</dbReference>
<dbReference type="InterPro" id="IPR001610">
    <property type="entry name" value="PAC"/>
</dbReference>